<feature type="domain" description="NAC" evidence="6">
    <location>
        <begin position="5"/>
        <end position="159"/>
    </location>
</feature>
<evidence type="ECO:0000313" key="7">
    <source>
        <dbReference type="EMBL" id="GAA0185069.1"/>
    </source>
</evidence>
<dbReference type="PROSITE" id="PS51005">
    <property type="entry name" value="NAC"/>
    <property type="match status" value="1"/>
</dbReference>
<keyword evidence="1" id="KW-0805">Transcription regulation</keyword>
<name>A0AAV3RVT8_LITER</name>
<dbReference type="GO" id="GO:0006355">
    <property type="term" value="P:regulation of DNA-templated transcription"/>
    <property type="evidence" value="ECO:0007669"/>
    <property type="project" value="InterPro"/>
</dbReference>
<dbReference type="GO" id="GO:0003677">
    <property type="term" value="F:DNA binding"/>
    <property type="evidence" value="ECO:0007669"/>
    <property type="project" value="UniProtKB-KW"/>
</dbReference>
<dbReference type="Gene3D" id="2.170.150.80">
    <property type="entry name" value="NAC domain"/>
    <property type="match status" value="1"/>
</dbReference>
<feature type="region of interest" description="Disordered" evidence="5">
    <location>
        <begin position="164"/>
        <end position="197"/>
    </location>
</feature>
<dbReference type="PANTHER" id="PTHR31719:SF179">
    <property type="entry name" value="OS08G0148400 PROTEIN"/>
    <property type="match status" value="1"/>
</dbReference>
<sequence length="333" mass="39051">MINYLSLGFQFRPTRKELLFSYLMNKILGNKLPWNGVKEINLYGDQSPWELFNENDIDTWHSETNKNTQVLYCFTRLKRLKNGTKNYVRTGGCGQWDGESCERFNEGCMKMFKFKPTLPLDEEGPNVSWLMHEYSLSRKILKEINHEWSDYVICKITRREEKRNNQDFPDARGSVRKRKSAEKDDAITRHQHQQESKVARFEPQNLVMLLKVQQDYSYQEHVSYQPNSAAETKEEYKLQPDEQYVLETDHVSTLELFTTLMNGVQEQNTCQHIQEKSTFPINGLQTETVVGHDEKTTEDTKEPLLVGKAIPMSEAGLWMEIDEIQALDMFNKL</sequence>
<accession>A0AAV3RVT8</accession>
<reference evidence="7 8" key="1">
    <citation type="submission" date="2024-01" db="EMBL/GenBank/DDBJ databases">
        <title>The complete chloroplast genome sequence of Lithospermum erythrorhizon: insights into the phylogenetic relationship among Boraginaceae species and the maternal lineages of purple gromwells.</title>
        <authorList>
            <person name="Okada T."/>
            <person name="Watanabe K."/>
        </authorList>
    </citation>
    <scope>NUCLEOTIDE SEQUENCE [LARGE SCALE GENOMIC DNA]</scope>
</reference>
<evidence type="ECO:0000256" key="5">
    <source>
        <dbReference type="SAM" id="MobiDB-lite"/>
    </source>
</evidence>
<comment type="caution">
    <text evidence="7">The sequence shown here is derived from an EMBL/GenBank/DDBJ whole genome shotgun (WGS) entry which is preliminary data.</text>
</comment>
<dbReference type="InterPro" id="IPR036093">
    <property type="entry name" value="NAC_dom_sf"/>
</dbReference>
<gene>
    <name evidence="7" type="ORF">LIER_32357</name>
</gene>
<evidence type="ECO:0000256" key="2">
    <source>
        <dbReference type="ARBA" id="ARBA00023125"/>
    </source>
</evidence>
<organism evidence="7 8">
    <name type="scientific">Lithospermum erythrorhizon</name>
    <name type="common">Purple gromwell</name>
    <name type="synonym">Lithospermum officinale var. erythrorhizon</name>
    <dbReference type="NCBI Taxonomy" id="34254"/>
    <lineage>
        <taxon>Eukaryota</taxon>
        <taxon>Viridiplantae</taxon>
        <taxon>Streptophyta</taxon>
        <taxon>Embryophyta</taxon>
        <taxon>Tracheophyta</taxon>
        <taxon>Spermatophyta</taxon>
        <taxon>Magnoliopsida</taxon>
        <taxon>eudicotyledons</taxon>
        <taxon>Gunneridae</taxon>
        <taxon>Pentapetalae</taxon>
        <taxon>asterids</taxon>
        <taxon>lamiids</taxon>
        <taxon>Boraginales</taxon>
        <taxon>Boraginaceae</taxon>
        <taxon>Boraginoideae</taxon>
        <taxon>Lithospermeae</taxon>
        <taxon>Lithospermum</taxon>
    </lineage>
</organism>
<dbReference type="EMBL" id="BAABME010012398">
    <property type="protein sequence ID" value="GAA0185069.1"/>
    <property type="molecule type" value="Genomic_DNA"/>
</dbReference>
<dbReference type="Pfam" id="PF02365">
    <property type="entry name" value="NAM"/>
    <property type="match status" value="1"/>
</dbReference>
<feature type="compositionally biased region" description="Basic and acidic residues" evidence="5">
    <location>
        <begin position="181"/>
        <end position="197"/>
    </location>
</feature>
<evidence type="ECO:0000313" key="8">
    <source>
        <dbReference type="Proteomes" id="UP001454036"/>
    </source>
</evidence>
<proteinExistence type="predicted"/>
<keyword evidence="2" id="KW-0238">DNA-binding</keyword>
<protein>
    <recommendedName>
        <fullName evidence="6">NAC domain-containing protein</fullName>
    </recommendedName>
</protein>
<evidence type="ECO:0000256" key="3">
    <source>
        <dbReference type="ARBA" id="ARBA00023163"/>
    </source>
</evidence>
<keyword evidence="3" id="KW-0804">Transcription</keyword>
<keyword evidence="4" id="KW-0539">Nucleus</keyword>
<dbReference type="Proteomes" id="UP001454036">
    <property type="component" value="Unassembled WGS sequence"/>
</dbReference>
<keyword evidence="8" id="KW-1185">Reference proteome</keyword>
<dbReference type="PANTHER" id="PTHR31719">
    <property type="entry name" value="NAC TRANSCRIPTION FACTOR 56"/>
    <property type="match status" value="1"/>
</dbReference>
<evidence type="ECO:0000259" key="6">
    <source>
        <dbReference type="PROSITE" id="PS51005"/>
    </source>
</evidence>
<dbReference type="InterPro" id="IPR003441">
    <property type="entry name" value="NAC-dom"/>
</dbReference>
<dbReference type="AlphaFoldDB" id="A0AAV3RVT8"/>
<evidence type="ECO:0000256" key="1">
    <source>
        <dbReference type="ARBA" id="ARBA00023015"/>
    </source>
</evidence>
<evidence type="ECO:0000256" key="4">
    <source>
        <dbReference type="ARBA" id="ARBA00023242"/>
    </source>
</evidence>
<dbReference type="SUPFAM" id="SSF101941">
    <property type="entry name" value="NAC domain"/>
    <property type="match status" value="1"/>
</dbReference>